<accession>A0A7W8E3T8</accession>
<protein>
    <recommendedName>
        <fullName evidence="1">diguanylate cyclase</fullName>
        <ecNumber evidence="1">2.7.7.65</ecNumber>
    </recommendedName>
</protein>
<dbReference type="EC" id="2.7.7.65" evidence="1"/>
<evidence type="ECO:0000313" key="4">
    <source>
        <dbReference type="EMBL" id="MBB5057932.1"/>
    </source>
</evidence>
<name>A0A7W8E3T8_9BACT</name>
<dbReference type="GO" id="GO:0043709">
    <property type="term" value="P:cell adhesion involved in single-species biofilm formation"/>
    <property type="evidence" value="ECO:0007669"/>
    <property type="project" value="TreeGrafter"/>
</dbReference>
<dbReference type="SMART" id="SM00267">
    <property type="entry name" value="GGDEF"/>
    <property type="match status" value="1"/>
</dbReference>
<dbReference type="Pfam" id="PF00990">
    <property type="entry name" value="GGDEF"/>
    <property type="match status" value="1"/>
</dbReference>
<dbReference type="GO" id="GO:1902201">
    <property type="term" value="P:negative regulation of bacterial-type flagellum-dependent cell motility"/>
    <property type="evidence" value="ECO:0007669"/>
    <property type="project" value="TreeGrafter"/>
</dbReference>
<dbReference type="CDD" id="cd01949">
    <property type="entry name" value="GGDEF"/>
    <property type="match status" value="1"/>
</dbReference>
<reference evidence="4 5" key="1">
    <citation type="submission" date="2020-08" db="EMBL/GenBank/DDBJ databases">
        <title>Genomic Encyclopedia of Type Strains, Phase IV (KMG-V): Genome sequencing to study the core and pangenomes of soil and plant-associated prokaryotes.</title>
        <authorList>
            <person name="Whitman W."/>
        </authorList>
    </citation>
    <scope>NUCLEOTIDE SEQUENCE [LARGE SCALE GENOMIC DNA]</scope>
    <source>
        <strain evidence="4 5">M8UP14</strain>
    </source>
</reference>
<comment type="catalytic activity">
    <reaction evidence="2">
        <text>2 GTP = 3',3'-c-di-GMP + 2 diphosphate</text>
        <dbReference type="Rhea" id="RHEA:24898"/>
        <dbReference type="ChEBI" id="CHEBI:33019"/>
        <dbReference type="ChEBI" id="CHEBI:37565"/>
        <dbReference type="ChEBI" id="CHEBI:58805"/>
        <dbReference type="EC" id="2.7.7.65"/>
    </reaction>
</comment>
<dbReference type="RefSeq" id="WP_184217110.1">
    <property type="nucleotide sequence ID" value="NZ_JACHIP010000003.1"/>
</dbReference>
<evidence type="ECO:0000313" key="5">
    <source>
        <dbReference type="Proteomes" id="UP000540989"/>
    </source>
</evidence>
<dbReference type="NCBIfam" id="TIGR00254">
    <property type="entry name" value="GGDEF"/>
    <property type="match status" value="1"/>
</dbReference>
<dbReference type="PANTHER" id="PTHR45138">
    <property type="entry name" value="REGULATORY COMPONENTS OF SENSORY TRANSDUCTION SYSTEM"/>
    <property type="match status" value="1"/>
</dbReference>
<evidence type="ECO:0000259" key="3">
    <source>
        <dbReference type="PROSITE" id="PS50887"/>
    </source>
</evidence>
<keyword evidence="5" id="KW-1185">Reference proteome</keyword>
<dbReference type="GO" id="GO:0052621">
    <property type="term" value="F:diguanylate cyclase activity"/>
    <property type="evidence" value="ECO:0007669"/>
    <property type="project" value="UniProtKB-EC"/>
</dbReference>
<dbReference type="GO" id="GO:0005886">
    <property type="term" value="C:plasma membrane"/>
    <property type="evidence" value="ECO:0007669"/>
    <property type="project" value="TreeGrafter"/>
</dbReference>
<proteinExistence type="predicted"/>
<sequence>MLSGLSARGKAITDTIVESLNAYDIVGTPENYALWWEYHSGTNPPLARTMNALISNQATFDDATLRDLYVSFLSSSKEEEAIREASSRVLETLQDVIALADGGRADARQFGSTLATFASGALCDEMATLRRSVEHLVQESKKMAGRTEYLGARMRESSTKIQTLERNLEYALKDATLDSLTGVANRKSFDQTIRRLAGDAMNSGEDLGLLMVDIDHFKKVNDTWGHQVGDQVLRQVAKTLELAVRGQDYVARYGGEEFAVLLPRADNQASYIVAQNIQRALLRQAGSFGTDQPVKEITLSIGVSCYEPGDALSEWIGRGDAALYRAKAAGRNRIEVI</sequence>
<dbReference type="PANTHER" id="PTHR45138:SF9">
    <property type="entry name" value="DIGUANYLATE CYCLASE DGCM-RELATED"/>
    <property type="match status" value="1"/>
</dbReference>
<dbReference type="FunFam" id="3.30.70.270:FF:000001">
    <property type="entry name" value="Diguanylate cyclase domain protein"/>
    <property type="match status" value="1"/>
</dbReference>
<feature type="domain" description="GGDEF" evidence="3">
    <location>
        <begin position="205"/>
        <end position="337"/>
    </location>
</feature>
<evidence type="ECO:0000256" key="1">
    <source>
        <dbReference type="ARBA" id="ARBA00012528"/>
    </source>
</evidence>
<evidence type="ECO:0000256" key="2">
    <source>
        <dbReference type="ARBA" id="ARBA00034247"/>
    </source>
</evidence>
<dbReference type="Proteomes" id="UP000540989">
    <property type="component" value="Unassembled WGS sequence"/>
</dbReference>
<dbReference type="InterPro" id="IPR029787">
    <property type="entry name" value="Nucleotide_cyclase"/>
</dbReference>
<dbReference type="Gene3D" id="3.30.70.270">
    <property type="match status" value="1"/>
</dbReference>
<dbReference type="SUPFAM" id="SSF55073">
    <property type="entry name" value="Nucleotide cyclase"/>
    <property type="match status" value="1"/>
</dbReference>
<dbReference type="PROSITE" id="PS50887">
    <property type="entry name" value="GGDEF"/>
    <property type="match status" value="1"/>
</dbReference>
<dbReference type="InterPro" id="IPR050469">
    <property type="entry name" value="Diguanylate_Cyclase"/>
</dbReference>
<comment type="caution">
    <text evidence="4">The sequence shown here is derived from an EMBL/GenBank/DDBJ whole genome shotgun (WGS) entry which is preliminary data.</text>
</comment>
<organism evidence="4 5">
    <name type="scientific">Granulicella aggregans</name>
    <dbReference type="NCBI Taxonomy" id="474949"/>
    <lineage>
        <taxon>Bacteria</taxon>
        <taxon>Pseudomonadati</taxon>
        <taxon>Acidobacteriota</taxon>
        <taxon>Terriglobia</taxon>
        <taxon>Terriglobales</taxon>
        <taxon>Acidobacteriaceae</taxon>
        <taxon>Granulicella</taxon>
    </lineage>
</organism>
<dbReference type="EMBL" id="JACHIP010000003">
    <property type="protein sequence ID" value="MBB5057932.1"/>
    <property type="molecule type" value="Genomic_DNA"/>
</dbReference>
<dbReference type="InterPro" id="IPR043128">
    <property type="entry name" value="Rev_trsase/Diguanyl_cyclase"/>
</dbReference>
<gene>
    <name evidence="4" type="ORF">HDF16_002638</name>
</gene>
<dbReference type="AlphaFoldDB" id="A0A7W8E3T8"/>
<dbReference type="InterPro" id="IPR000160">
    <property type="entry name" value="GGDEF_dom"/>
</dbReference>